<dbReference type="InterPro" id="IPR025714">
    <property type="entry name" value="Methyltranfer_dom"/>
</dbReference>
<evidence type="ECO:0000313" key="2">
    <source>
        <dbReference type="EMBL" id="OGN19166.1"/>
    </source>
</evidence>
<gene>
    <name evidence="2" type="ORF">A3F25_01120</name>
</gene>
<dbReference type="InterPro" id="IPR029063">
    <property type="entry name" value="SAM-dependent_MTases_sf"/>
</dbReference>
<protein>
    <recommendedName>
        <fullName evidence="1">Methyltransferase domain-containing protein</fullName>
    </recommendedName>
</protein>
<comment type="caution">
    <text evidence="2">The sequence shown here is derived from an EMBL/GenBank/DDBJ whole genome shotgun (WGS) entry which is preliminary data.</text>
</comment>
<evidence type="ECO:0000313" key="3">
    <source>
        <dbReference type="Proteomes" id="UP000177478"/>
    </source>
</evidence>
<dbReference type="Proteomes" id="UP000177478">
    <property type="component" value="Unassembled WGS sequence"/>
</dbReference>
<dbReference type="AlphaFoldDB" id="A0A1F8G354"/>
<proteinExistence type="predicted"/>
<accession>A0A1F8G354</accession>
<name>A0A1F8G354_9BACT</name>
<sequence length="185" mass="19644">MNSEFINPLAIVSQFGLRPGMKVADFGAGAGYFTVLMAQQVGESGVVTAVDVMEPALESVRLKAVAAGVRNLQTKRANLEVLGSTGLGDFSQDFVLLANILFQSQKQAEIIKEARRVLKVGSDLVIIDWKKAADAPQSGAGGFGPPITERLDPNTIKALVESSGFNSVRAFAAGDFHFGLVFQKS</sequence>
<dbReference type="Gene3D" id="3.40.50.150">
    <property type="entry name" value="Vaccinia Virus protein VP39"/>
    <property type="match status" value="1"/>
</dbReference>
<dbReference type="EMBL" id="MGKD01000022">
    <property type="protein sequence ID" value="OGN19166.1"/>
    <property type="molecule type" value="Genomic_DNA"/>
</dbReference>
<dbReference type="SUPFAM" id="SSF53335">
    <property type="entry name" value="S-adenosyl-L-methionine-dependent methyltransferases"/>
    <property type="match status" value="1"/>
</dbReference>
<dbReference type="Pfam" id="PF13847">
    <property type="entry name" value="Methyltransf_31"/>
    <property type="match status" value="1"/>
</dbReference>
<organism evidence="2 3">
    <name type="scientific">Candidatus Yanofskybacteria bacterium RIFCSPHIGHO2_12_FULL_45_19b</name>
    <dbReference type="NCBI Taxonomy" id="1802689"/>
    <lineage>
        <taxon>Bacteria</taxon>
        <taxon>Candidatus Yanofskyibacteriota</taxon>
    </lineage>
</organism>
<dbReference type="STRING" id="1802689.A3F25_01120"/>
<reference evidence="2 3" key="1">
    <citation type="journal article" date="2016" name="Nat. Commun.">
        <title>Thousands of microbial genomes shed light on interconnected biogeochemical processes in an aquifer system.</title>
        <authorList>
            <person name="Anantharaman K."/>
            <person name="Brown C.T."/>
            <person name="Hug L.A."/>
            <person name="Sharon I."/>
            <person name="Castelle C.J."/>
            <person name="Probst A.J."/>
            <person name="Thomas B.C."/>
            <person name="Singh A."/>
            <person name="Wilkins M.J."/>
            <person name="Karaoz U."/>
            <person name="Brodie E.L."/>
            <person name="Williams K.H."/>
            <person name="Hubbard S.S."/>
            <person name="Banfield J.F."/>
        </authorList>
    </citation>
    <scope>NUCLEOTIDE SEQUENCE [LARGE SCALE GENOMIC DNA]</scope>
</reference>
<feature type="domain" description="Methyltransferase" evidence="1">
    <location>
        <begin position="18"/>
        <end position="134"/>
    </location>
</feature>
<evidence type="ECO:0000259" key="1">
    <source>
        <dbReference type="Pfam" id="PF13847"/>
    </source>
</evidence>
<dbReference type="CDD" id="cd02440">
    <property type="entry name" value="AdoMet_MTases"/>
    <property type="match status" value="1"/>
</dbReference>